<feature type="compositionally biased region" description="Low complexity" evidence="2">
    <location>
        <begin position="94"/>
        <end position="110"/>
    </location>
</feature>
<feature type="region of interest" description="Disordered" evidence="2">
    <location>
        <begin position="578"/>
        <end position="605"/>
    </location>
</feature>
<protein>
    <recommendedName>
        <fullName evidence="3">RRM domain-containing protein</fullName>
    </recommendedName>
</protein>
<dbReference type="PANTHER" id="PTHR15592">
    <property type="entry name" value="MATRIN 3/NUCLEAR PROTEIN 220-RELATED"/>
    <property type="match status" value="1"/>
</dbReference>
<organism evidence="4 5">
    <name type="scientific">Polysphondylium violaceum</name>
    <dbReference type="NCBI Taxonomy" id="133409"/>
    <lineage>
        <taxon>Eukaryota</taxon>
        <taxon>Amoebozoa</taxon>
        <taxon>Evosea</taxon>
        <taxon>Eumycetozoa</taxon>
        <taxon>Dictyostelia</taxon>
        <taxon>Dictyosteliales</taxon>
        <taxon>Dictyosteliaceae</taxon>
        <taxon>Polysphondylium</taxon>
    </lineage>
</organism>
<feature type="compositionally biased region" description="Basic residues" evidence="2">
    <location>
        <begin position="120"/>
        <end position="144"/>
    </location>
</feature>
<dbReference type="PROSITE" id="PS50102">
    <property type="entry name" value="RRM"/>
    <property type="match status" value="3"/>
</dbReference>
<dbReference type="AlphaFoldDB" id="A0A8J4PKX9"/>
<gene>
    <name evidence="4" type="ORF">CYY_008945</name>
</gene>
<feature type="compositionally biased region" description="Low complexity" evidence="2">
    <location>
        <begin position="477"/>
        <end position="526"/>
    </location>
</feature>
<reference evidence="4" key="1">
    <citation type="submission" date="2020-01" db="EMBL/GenBank/DDBJ databases">
        <title>Development of genomics and gene disruption for Polysphondylium violaceum indicates a role for the polyketide synthase stlB in stalk morphogenesis.</title>
        <authorList>
            <person name="Narita B."/>
            <person name="Kawabe Y."/>
            <person name="Kin K."/>
            <person name="Saito T."/>
            <person name="Gibbs R."/>
            <person name="Kuspa A."/>
            <person name="Muzny D."/>
            <person name="Queller D."/>
            <person name="Richards S."/>
            <person name="Strassman J."/>
            <person name="Sucgang R."/>
            <person name="Worley K."/>
            <person name="Schaap P."/>
        </authorList>
    </citation>
    <scope>NUCLEOTIDE SEQUENCE</scope>
    <source>
        <strain evidence="4">QSvi11</strain>
    </source>
</reference>
<evidence type="ECO:0000256" key="1">
    <source>
        <dbReference type="PROSITE-ProRule" id="PRU00176"/>
    </source>
</evidence>
<evidence type="ECO:0000313" key="4">
    <source>
        <dbReference type="EMBL" id="KAF2069732.1"/>
    </source>
</evidence>
<dbReference type="Proteomes" id="UP000695562">
    <property type="component" value="Unassembled WGS sequence"/>
</dbReference>
<dbReference type="EMBL" id="AJWJ01000604">
    <property type="protein sequence ID" value="KAF2069732.1"/>
    <property type="molecule type" value="Genomic_DNA"/>
</dbReference>
<name>A0A8J4PKX9_9MYCE</name>
<dbReference type="GO" id="GO:0003723">
    <property type="term" value="F:RNA binding"/>
    <property type="evidence" value="ECO:0007669"/>
    <property type="project" value="UniProtKB-UniRule"/>
</dbReference>
<keyword evidence="5" id="KW-1185">Reference proteome</keyword>
<dbReference type="InterPro" id="IPR012677">
    <property type="entry name" value="Nucleotide-bd_a/b_plait_sf"/>
</dbReference>
<dbReference type="OrthoDB" id="302770at2759"/>
<feature type="compositionally biased region" description="Low complexity" evidence="2">
    <location>
        <begin position="588"/>
        <end position="605"/>
    </location>
</feature>
<dbReference type="Gene3D" id="3.30.70.330">
    <property type="match status" value="5"/>
</dbReference>
<dbReference type="Pfam" id="PF22976">
    <property type="entry name" value="RRM_10"/>
    <property type="match status" value="2"/>
</dbReference>
<feature type="region of interest" description="Disordered" evidence="2">
    <location>
        <begin position="477"/>
        <end position="530"/>
    </location>
</feature>
<dbReference type="Pfam" id="PF13893">
    <property type="entry name" value="RRM_5"/>
    <property type="match status" value="2"/>
</dbReference>
<keyword evidence="1" id="KW-0694">RNA-binding</keyword>
<comment type="caution">
    <text evidence="4">The sequence shown here is derived from an EMBL/GenBank/DDBJ whole genome shotgun (WGS) entry which is preliminary data.</text>
</comment>
<dbReference type="SUPFAM" id="SSF54928">
    <property type="entry name" value="RNA-binding domain, RBD"/>
    <property type="match status" value="3"/>
</dbReference>
<dbReference type="SMART" id="SM00360">
    <property type="entry name" value="RRM"/>
    <property type="match status" value="4"/>
</dbReference>
<dbReference type="Pfam" id="PF00076">
    <property type="entry name" value="RRM_1"/>
    <property type="match status" value="1"/>
</dbReference>
<feature type="region of interest" description="Disordered" evidence="2">
    <location>
        <begin position="88"/>
        <end position="161"/>
    </location>
</feature>
<dbReference type="InterPro" id="IPR035979">
    <property type="entry name" value="RBD_domain_sf"/>
</dbReference>
<feature type="domain" description="RRM" evidence="3">
    <location>
        <begin position="178"/>
        <end position="250"/>
    </location>
</feature>
<feature type="domain" description="RRM" evidence="3">
    <location>
        <begin position="317"/>
        <end position="392"/>
    </location>
</feature>
<feature type="domain" description="RRM" evidence="3">
    <location>
        <begin position="17"/>
        <end position="89"/>
    </location>
</feature>
<evidence type="ECO:0000313" key="5">
    <source>
        <dbReference type="Proteomes" id="UP000695562"/>
    </source>
</evidence>
<dbReference type="CDD" id="cd12424">
    <property type="entry name" value="RRM3_hnRNPL_like"/>
    <property type="match status" value="1"/>
</dbReference>
<evidence type="ECO:0000259" key="3">
    <source>
        <dbReference type="PROSITE" id="PS50102"/>
    </source>
</evidence>
<accession>A0A8J4PKX9</accession>
<dbReference type="InterPro" id="IPR000504">
    <property type="entry name" value="RRM_dom"/>
</dbReference>
<feature type="compositionally biased region" description="Polar residues" evidence="2">
    <location>
        <begin position="145"/>
        <end position="155"/>
    </location>
</feature>
<dbReference type="InterPro" id="IPR055204">
    <property type="entry name" value="HNRNPL_RRM"/>
</dbReference>
<dbReference type="CDD" id="cd12421">
    <property type="entry name" value="RRM1_PTBP1_hnRNPL_like"/>
    <property type="match status" value="1"/>
</dbReference>
<evidence type="ECO:0000256" key="2">
    <source>
        <dbReference type="SAM" id="MobiDB-lite"/>
    </source>
</evidence>
<proteinExistence type="predicted"/>
<feature type="region of interest" description="Disordered" evidence="2">
    <location>
        <begin position="275"/>
        <end position="311"/>
    </location>
</feature>
<feature type="compositionally biased region" description="Low complexity" evidence="2">
    <location>
        <begin position="280"/>
        <end position="309"/>
    </location>
</feature>
<sequence length="605" mass="66920">MNNNNQINKSHVDVPSAVLHIRNIPEGTTEDDIFKIAIGKCVNVRLLEKYHQALLEMDSIESATNLLQYSQNNSLLLHGKPVLISYSKSQSINQQQPASTNPTSSQSPSTHRSPNNYNNTHHHSHHHHSHHHQQQPHHGGHYNSHKGSPNQSYRHNNYNNNNNNNGTIIEGRVLLCTIENLGMNIITIDHLYHFFSNSGEVLRIVMFNSNTQALIEFSSIENANNAKKTLNNYSLAGSNQCILRLETSKTDTLNITQNTERSKDFTKSQPIMLSPHFRMQNGTNGNQQQQQQQQQQQYNNNSNNANQSQMVGGNGSTVLLVHGLDETMMNSCDRIFNLFSIYGNVQRVKILTSKKGAALVQMEDAQQAEAIIRYYHQIPLFNNALQTHYSKHLTITDSHNPESPTLSKDYTHSNLNRFSHPINTYKHLYKPSQTLYFSNIPKHFTEANFIQLFTSLNAPKPIGFKIFSSQLLASPTTPAATTTTSTTATTTPPTPAAAVNTTSPTSTATPATTATPTTATTNTSSPITDPSKIDKIVGLLEFASVSNAVEALVLANNTLIPGSHYTIRLSFSNSSVLPHHTTPRNGAPTNSSPSTISPVSTPLKN</sequence>